<accession>A0A9R0XRP8</accession>
<proteinExistence type="predicted"/>
<dbReference type="PANTHER" id="PTHR34591:SF60">
    <property type="entry name" value="OS01G0824700 PROTEIN"/>
    <property type="match status" value="1"/>
</dbReference>
<evidence type="ECO:0000259" key="1">
    <source>
        <dbReference type="SMART" id="SM00256"/>
    </source>
</evidence>
<dbReference type="OMA" id="VEWEEDW"/>
<reference evidence="2 3" key="1">
    <citation type="submission" date="2017-09" db="EMBL/GenBank/DDBJ databases">
        <authorList>
            <consortium name="International Durum Wheat Genome Sequencing Consortium (IDWGSC)"/>
            <person name="Milanesi L."/>
        </authorList>
    </citation>
    <scope>NUCLEOTIDE SEQUENCE [LARGE SCALE GENOMIC DNA]</scope>
    <source>
        <strain evidence="3">cv. Svevo</strain>
    </source>
</reference>
<keyword evidence="3" id="KW-1185">Reference proteome</keyword>
<dbReference type="PROSITE" id="PS51257">
    <property type="entry name" value="PROKAR_LIPOPROTEIN"/>
    <property type="match status" value="1"/>
</dbReference>
<evidence type="ECO:0000313" key="2">
    <source>
        <dbReference type="EMBL" id="VAI41643.1"/>
    </source>
</evidence>
<protein>
    <recommendedName>
        <fullName evidence="1">F-box domain-containing protein</fullName>
    </recommendedName>
</protein>
<dbReference type="PANTHER" id="PTHR34591">
    <property type="entry name" value="OS03G0653100 PROTEIN-RELATED"/>
    <property type="match status" value="1"/>
</dbReference>
<gene>
    <name evidence="2" type="ORF">TRITD_6Av1G004740</name>
</gene>
<dbReference type="Gramene" id="TRITD6Av1G004740.1">
    <property type="protein sequence ID" value="TRITD6Av1G004740.1"/>
    <property type="gene ID" value="TRITD6Av1G004740"/>
</dbReference>
<evidence type="ECO:0000313" key="3">
    <source>
        <dbReference type="Proteomes" id="UP000324705"/>
    </source>
</evidence>
<dbReference type="SMART" id="SM00256">
    <property type="entry name" value="FBOX"/>
    <property type="match status" value="1"/>
</dbReference>
<dbReference type="Proteomes" id="UP000324705">
    <property type="component" value="Chromosome 6A"/>
</dbReference>
<name>A0A9R0XRP8_TRITD</name>
<dbReference type="SUPFAM" id="SSF81383">
    <property type="entry name" value="F-box domain"/>
    <property type="match status" value="1"/>
</dbReference>
<feature type="domain" description="F-box" evidence="1">
    <location>
        <begin position="8"/>
        <end position="51"/>
    </location>
</feature>
<sequence length="292" mass="33791">MEDLTQRLPHDVLADVLRHLQTTAPCSLAACRCVCKAWCAVVDAHRLLTDLLPHSLTSIFLHFDDLFGRMLPKALSLAMSSTTIAPFDYLDTHNAECVKIVQHCNGLLLLADVEWEEDWWVLNPATRQWAHLTTSPPMRTPGMEDSYFDQENGMDYHDKYLVFDPTVSPHYEVFLVKRIPSRPDTLRFVECHVKQREWPPSTYVLLVFSSRTKQWDERPFVREGKAAGTIGDLLEDDPPDHCYATYWREALYFHQHDFILRYVVTHILDNASLVMFQCSDFLTLTSTVVYLL</sequence>
<dbReference type="Gene3D" id="1.20.1280.50">
    <property type="match status" value="1"/>
</dbReference>
<dbReference type="InterPro" id="IPR036047">
    <property type="entry name" value="F-box-like_dom_sf"/>
</dbReference>
<dbReference type="InterPro" id="IPR001810">
    <property type="entry name" value="F-box_dom"/>
</dbReference>
<dbReference type="EMBL" id="LT934121">
    <property type="protein sequence ID" value="VAI41643.1"/>
    <property type="molecule type" value="Genomic_DNA"/>
</dbReference>
<dbReference type="Pfam" id="PF12937">
    <property type="entry name" value="F-box-like"/>
    <property type="match status" value="1"/>
</dbReference>
<dbReference type="AlphaFoldDB" id="A0A9R0XRP8"/>
<organism evidence="2 3">
    <name type="scientific">Triticum turgidum subsp. durum</name>
    <name type="common">Durum wheat</name>
    <name type="synonym">Triticum durum</name>
    <dbReference type="NCBI Taxonomy" id="4567"/>
    <lineage>
        <taxon>Eukaryota</taxon>
        <taxon>Viridiplantae</taxon>
        <taxon>Streptophyta</taxon>
        <taxon>Embryophyta</taxon>
        <taxon>Tracheophyta</taxon>
        <taxon>Spermatophyta</taxon>
        <taxon>Magnoliopsida</taxon>
        <taxon>Liliopsida</taxon>
        <taxon>Poales</taxon>
        <taxon>Poaceae</taxon>
        <taxon>BOP clade</taxon>
        <taxon>Pooideae</taxon>
        <taxon>Triticodae</taxon>
        <taxon>Triticeae</taxon>
        <taxon>Triticinae</taxon>
        <taxon>Triticum</taxon>
    </lineage>
</organism>